<dbReference type="Gene3D" id="2.40.50.100">
    <property type="match status" value="1"/>
</dbReference>
<dbReference type="SUPFAM" id="SSF110324">
    <property type="entry name" value="Ribosomal L27 protein-like"/>
    <property type="match status" value="1"/>
</dbReference>
<evidence type="ECO:0008006" key="6">
    <source>
        <dbReference type="Google" id="ProtNLM"/>
    </source>
</evidence>
<evidence type="ECO:0000256" key="1">
    <source>
        <dbReference type="ARBA" id="ARBA00010797"/>
    </source>
</evidence>
<dbReference type="OMA" id="CSIMATH"/>
<name>A0A553NSX1_TIGCA</name>
<comment type="caution">
    <text evidence="4">The sequence shown here is derived from an EMBL/GenBank/DDBJ whole genome shotgun (WGS) entry which is preliminary data.</text>
</comment>
<dbReference type="AlphaFoldDB" id="A0A553NSX1"/>
<dbReference type="EMBL" id="VCGU01000010">
    <property type="protein sequence ID" value="TRY68518.1"/>
    <property type="molecule type" value="Genomic_DNA"/>
</dbReference>
<keyword evidence="3" id="KW-0687">Ribonucleoprotein</keyword>
<evidence type="ECO:0000256" key="3">
    <source>
        <dbReference type="ARBA" id="ARBA00023274"/>
    </source>
</evidence>
<comment type="similarity">
    <text evidence="1">Belongs to the bacterial ribosomal protein bL27 family.</text>
</comment>
<keyword evidence="2" id="KW-0689">Ribosomal protein</keyword>
<protein>
    <recommendedName>
        <fullName evidence="6">39S ribosomal protein L27, mitochondrial</fullName>
    </recommendedName>
</protein>
<dbReference type="GO" id="GO:0006412">
    <property type="term" value="P:translation"/>
    <property type="evidence" value="ECO:0007669"/>
    <property type="project" value="InterPro"/>
</dbReference>
<dbReference type="Proteomes" id="UP000318571">
    <property type="component" value="Chromosome 1"/>
</dbReference>
<keyword evidence="5" id="KW-1185">Reference proteome</keyword>
<reference evidence="4 5" key="1">
    <citation type="journal article" date="2018" name="Nat. Ecol. Evol.">
        <title>Genomic signatures of mitonuclear coevolution across populations of Tigriopus californicus.</title>
        <authorList>
            <person name="Barreto F.S."/>
            <person name="Watson E.T."/>
            <person name="Lima T.G."/>
            <person name="Willett C.S."/>
            <person name="Edmands S."/>
            <person name="Li W."/>
            <person name="Burton R.S."/>
        </authorList>
    </citation>
    <scope>NUCLEOTIDE SEQUENCE [LARGE SCALE GENOMIC DNA]</scope>
    <source>
        <strain evidence="4 5">San Diego</strain>
    </source>
</reference>
<accession>A0A553NSX1</accession>
<organism evidence="4 5">
    <name type="scientific">Tigriopus californicus</name>
    <name type="common">Marine copepod</name>
    <dbReference type="NCBI Taxonomy" id="6832"/>
    <lineage>
        <taxon>Eukaryota</taxon>
        <taxon>Metazoa</taxon>
        <taxon>Ecdysozoa</taxon>
        <taxon>Arthropoda</taxon>
        <taxon>Crustacea</taxon>
        <taxon>Multicrustacea</taxon>
        <taxon>Hexanauplia</taxon>
        <taxon>Copepoda</taxon>
        <taxon>Harpacticoida</taxon>
        <taxon>Harpacticidae</taxon>
        <taxon>Tigriopus</taxon>
    </lineage>
</organism>
<dbReference type="OrthoDB" id="1867012at2759"/>
<proteinExistence type="inferred from homology"/>
<sequence length="166" mass="18501">MSFCGISGFRPLWQLSQASGLFRSQSVLPRCPLMALDHPVEYALGGVRGKKVLGKSNTRNKCGHPKGKKRGVKVFDGQRVPIGSLLISQRRMDILPGWNVNNTGKSLYASCNGRVMITTEVCDPKVAETLSEDPFAMDVPGENIYKMHMHIVPDQQHQYFKLTEQV</sequence>
<evidence type="ECO:0000313" key="5">
    <source>
        <dbReference type="Proteomes" id="UP000318571"/>
    </source>
</evidence>
<gene>
    <name evidence="4" type="ORF">TCAL_03266</name>
</gene>
<dbReference type="GO" id="GO:0005762">
    <property type="term" value="C:mitochondrial large ribosomal subunit"/>
    <property type="evidence" value="ECO:0007669"/>
    <property type="project" value="TreeGrafter"/>
</dbReference>
<dbReference type="GO" id="GO:0003735">
    <property type="term" value="F:structural constituent of ribosome"/>
    <property type="evidence" value="ECO:0007669"/>
    <property type="project" value="InterPro"/>
</dbReference>
<dbReference type="PANTHER" id="PTHR15893:SF0">
    <property type="entry name" value="LARGE RIBOSOMAL SUBUNIT PROTEIN BL27M"/>
    <property type="match status" value="1"/>
</dbReference>
<dbReference type="STRING" id="6832.A0A553NSX1"/>
<dbReference type="Pfam" id="PF01016">
    <property type="entry name" value="Ribosomal_L27"/>
    <property type="match status" value="1"/>
</dbReference>
<dbReference type="PANTHER" id="PTHR15893">
    <property type="entry name" value="RIBOSOMAL PROTEIN L27"/>
    <property type="match status" value="1"/>
</dbReference>
<evidence type="ECO:0000313" key="4">
    <source>
        <dbReference type="EMBL" id="TRY68518.1"/>
    </source>
</evidence>
<dbReference type="InterPro" id="IPR001684">
    <property type="entry name" value="Ribosomal_bL27"/>
</dbReference>
<evidence type="ECO:0000256" key="2">
    <source>
        <dbReference type="ARBA" id="ARBA00022980"/>
    </source>
</evidence>